<organism evidence="3 6">
    <name type="scientific">Adineta steineri</name>
    <dbReference type="NCBI Taxonomy" id="433720"/>
    <lineage>
        <taxon>Eukaryota</taxon>
        <taxon>Metazoa</taxon>
        <taxon>Spiralia</taxon>
        <taxon>Gnathifera</taxon>
        <taxon>Rotifera</taxon>
        <taxon>Eurotatoria</taxon>
        <taxon>Bdelloidea</taxon>
        <taxon>Adinetida</taxon>
        <taxon>Adinetidae</taxon>
        <taxon>Adineta</taxon>
    </lineage>
</organism>
<feature type="region of interest" description="Disordered" evidence="1">
    <location>
        <begin position="98"/>
        <end position="118"/>
    </location>
</feature>
<evidence type="ECO:0000313" key="4">
    <source>
        <dbReference type="EMBL" id="CAF1031616.1"/>
    </source>
</evidence>
<feature type="compositionally biased region" description="Basic residues" evidence="1">
    <location>
        <begin position="27"/>
        <end position="41"/>
    </location>
</feature>
<keyword evidence="2" id="KW-0472">Membrane</keyword>
<gene>
    <name evidence="3" type="ORF">BJG266_LOCUS3219</name>
    <name evidence="4" type="ORF">QVE165_LOCUS16572</name>
</gene>
<dbReference type="Gene3D" id="2.60.120.260">
    <property type="entry name" value="Galactose-binding domain-like"/>
    <property type="match status" value="1"/>
</dbReference>
<proteinExistence type="predicted"/>
<sequence length="389" mass="42887">MITDRIHTQITRRSSRHLKLSVNVTKVTRHHHHHHHHHHNNKSSVETYTSIHSPTITSLIKKKSVHHRTRFPSIANIFNTQTKTNELNKSCVVPQNYAEHSKNNSGNSNKTKTNQDSTNEAWPIETNCIYEYEEQAKKKKKQKYKYCTGFRLRALLCLFGTIILGALVAAIIIAILSKSITTNITSITTVSTTIITTTTESTSTTTTTPPLFYISLNESVNGIWNTTVGGDSTASVNGTSAGNYVTGEEPNAAFDRNTSTKYTSFGSCSIGVPSIECGINTGLYITPQSGASLITGLRFCTGNDYPERDPLTVSVEGSNHTLALTFGTSWTLIYNGTTGLDVDPGRATCGVTQLFLNNSNSYLSYRILLSSKRGIDYVLQYSEIELLGY</sequence>
<evidence type="ECO:0000313" key="6">
    <source>
        <dbReference type="Proteomes" id="UP000663877"/>
    </source>
</evidence>
<accession>A0A813QAM4</accession>
<evidence type="ECO:0000313" key="3">
    <source>
        <dbReference type="EMBL" id="CAF0764732.1"/>
    </source>
</evidence>
<reference evidence="3" key="1">
    <citation type="submission" date="2021-02" db="EMBL/GenBank/DDBJ databases">
        <authorList>
            <person name="Nowell W R."/>
        </authorList>
    </citation>
    <scope>NUCLEOTIDE SEQUENCE</scope>
</reference>
<dbReference type="AlphaFoldDB" id="A0A813QAM4"/>
<comment type="caution">
    <text evidence="3">The sequence shown here is derived from an EMBL/GenBank/DDBJ whole genome shotgun (WGS) entry which is preliminary data.</text>
</comment>
<dbReference type="EMBL" id="CAJNOI010000007">
    <property type="protein sequence ID" value="CAF0764732.1"/>
    <property type="molecule type" value="Genomic_DNA"/>
</dbReference>
<name>A0A813QAM4_9BILA</name>
<dbReference type="EMBL" id="CAJNOM010000093">
    <property type="protein sequence ID" value="CAF1031616.1"/>
    <property type="molecule type" value="Genomic_DNA"/>
</dbReference>
<evidence type="ECO:0000256" key="1">
    <source>
        <dbReference type="SAM" id="MobiDB-lite"/>
    </source>
</evidence>
<keyword evidence="2" id="KW-0812">Transmembrane</keyword>
<protein>
    <submittedName>
        <fullName evidence="3">Uncharacterized protein</fullName>
    </submittedName>
</protein>
<evidence type="ECO:0000313" key="5">
    <source>
        <dbReference type="Proteomes" id="UP000663832"/>
    </source>
</evidence>
<dbReference type="Proteomes" id="UP000663832">
    <property type="component" value="Unassembled WGS sequence"/>
</dbReference>
<feature type="transmembrane region" description="Helical" evidence="2">
    <location>
        <begin position="150"/>
        <end position="176"/>
    </location>
</feature>
<dbReference type="OrthoDB" id="10343478at2759"/>
<dbReference type="Proteomes" id="UP000663877">
    <property type="component" value="Unassembled WGS sequence"/>
</dbReference>
<feature type="region of interest" description="Disordered" evidence="1">
    <location>
        <begin position="27"/>
        <end position="46"/>
    </location>
</feature>
<keyword evidence="2" id="KW-1133">Transmembrane helix</keyword>
<evidence type="ECO:0000256" key="2">
    <source>
        <dbReference type="SAM" id="Phobius"/>
    </source>
</evidence>
<keyword evidence="5" id="KW-1185">Reference proteome</keyword>
<feature type="compositionally biased region" description="Low complexity" evidence="1">
    <location>
        <begin position="103"/>
        <end position="114"/>
    </location>
</feature>